<dbReference type="Proteomes" id="UP000789375">
    <property type="component" value="Unassembled WGS sequence"/>
</dbReference>
<keyword evidence="2" id="KW-1185">Reference proteome</keyword>
<protein>
    <submittedName>
        <fullName evidence="1">4466_t:CDS:1</fullName>
    </submittedName>
</protein>
<proteinExistence type="predicted"/>
<dbReference type="AlphaFoldDB" id="A0A9N9GP01"/>
<reference evidence="1" key="1">
    <citation type="submission" date="2021-06" db="EMBL/GenBank/DDBJ databases">
        <authorList>
            <person name="Kallberg Y."/>
            <person name="Tangrot J."/>
            <person name="Rosling A."/>
        </authorList>
    </citation>
    <scope>NUCLEOTIDE SEQUENCE</scope>
    <source>
        <strain evidence="1">87-6 pot B 2015</strain>
    </source>
</reference>
<sequence length="241" mass="27706">MSNVLEQDNQQIIRDLYEATQKAAEEYQACCTTTIYGDTYLDPEKCKARDQLRKNLKRIRLSAEWVDRTANEKGFLTMYKELIDQTPKQFVNKRPNFSNFDGLDDFPKKKIRSLMIKASYLVGRKIKLEDKLYVKVIAVKMNDDGVFLEAEEKVGDKLEYYEITLNSAIENTCSLMNFPTIITIMLPSFSTHYLHSLTDLNGCVYILFTSISLISLSVSESSLSERIKISLSPFSNLEIET</sequence>
<name>A0A9N9GP01_FUNMO</name>
<evidence type="ECO:0000313" key="1">
    <source>
        <dbReference type="EMBL" id="CAG8624341.1"/>
    </source>
</evidence>
<dbReference type="EMBL" id="CAJVPP010003235">
    <property type="protein sequence ID" value="CAG8624341.1"/>
    <property type="molecule type" value="Genomic_DNA"/>
</dbReference>
<evidence type="ECO:0000313" key="2">
    <source>
        <dbReference type="Proteomes" id="UP000789375"/>
    </source>
</evidence>
<accession>A0A9N9GP01</accession>
<gene>
    <name evidence="1" type="ORF">FMOSSE_LOCUS10155</name>
</gene>
<organism evidence="1 2">
    <name type="scientific">Funneliformis mosseae</name>
    <name type="common">Endomycorrhizal fungus</name>
    <name type="synonym">Glomus mosseae</name>
    <dbReference type="NCBI Taxonomy" id="27381"/>
    <lineage>
        <taxon>Eukaryota</taxon>
        <taxon>Fungi</taxon>
        <taxon>Fungi incertae sedis</taxon>
        <taxon>Mucoromycota</taxon>
        <taxon>Glomeromycotina</taxon>
        <taxon>Glomeromycetes</taxon>
        <taxon>Glomerales</taxon>
        <taxon>Glomeraceae</taxon>
        <taxon>Funneliformis</taxon>
    </lineage>
</organism>
<comment type="caution">
    <text evidence="1">The sequence shown here is derived from an EMBL/GenBank/DDBJ whole genome shotgun (WGS) entry which is preliminary data.</text>
</comment>